<evidence type="ECO:0000313" key="2">
    <source>
        <dbReference type="EMBL" id="KAL00473.1"/>
    </source>
</evidence>
<feature type="transmembrane region" description="Helical" evidence="1">
    <location>
        <begin position="67"/>
        <end position="84"/>
    </location>
</feature>
<sequence>MTQSRSSAASQHCPSPDASRPAIAFDRFARFATRWAGSSLAFVTAFALVLGWAVSGPVFGYSQTWQLVINTGTTIVTFLMVFLIQQSQNKDSQAVHLKLDELLLALKGANDGLVDAENLDEAQLRKLAEHYAAVAKTLQGHLHRLDGDAH</sequence>
<keyword evidence="1" id="KW-0472">Membrane</keyword>
<keyword evidence="1" id="KW-0812">Transmembrane</keyword>
<dbReference type="EMBL" id="JFZZ01000005">
    <property type="protein sequence ID" value="KAL00473.1"/>
    <property type="molecule type" value="Genomic_DNA"/>
</dbReference>
<feature type="transmembrane region" description="Helical" evidence="1">
    <location>
        <begin position="35"/>
        <end position="55"/>
    </location>
</feature>
<protein>
    <submittedName>
        <fullName evidence="2">Low affinity iron permease</fullName>
    </submittedName>
</protein>
<comment type="caution">
    <text evidence="2">The sequence shown here is derived from an EMBL/GenBank/DDBJ whole genome shotgun (WGS) entry which is preliminary data.</text>
</comment>
<dbReference type="Pfam" id="PF04120">
    <property type="entry name" value="Iron_permease"/>
    <property type="match status" value="1"/>
</dbReference>
<organism evidence="2 3">
    <name type="scientific">Bordetella holmesii CDC-H585-BH</name>
    <dbReference type="NCBI Taxonomy" id="1331206"/>
    <lineage>
        <taxon>Bacteria</taxon>
        <taxon>Pseudomonadati</taxon>
        <taxon>Pseudomonadota</taxon>
        <taxon>Betaproteobacteria</taxon>
        <taxon>Burkholderiales</taxon>
        <taxon>Alcaligenaceae</taxon>
        <taxon>Bordetella</taxon>
    </lineage>
</organism>
<evidence type="ECO:0000256" key="1">
    <source>
        <dbReference type="SAM" id="Phobius"/>
    </source>
</evidence>
<dbReference type="AlphaFoldDB" id="A0A158M9H4"/>
<dbReference type="Proteomes" id="UP000026682">
    <property type="component" value="Unassembled WGS sequence"/>
</dbReference>
<gene>
    <name evidence="2" type="ORF">L497_0587</name>
</gene>
<dbReference type="GO" id="GO:0055085">
    <property type="term" value="P:transmembrane transport"/>
    <property type="evidence" value="ECO:0007669"/>
    <property type="project" value="InterPro"/>
</dbReference>
<evidence type="ECO:0000313" key="3">
    <source>
        <dbReference type="Proteomes" id="UP000026682"/>
    </source>
</evidence>
<dbReference type="InterPro" id="IPR007251">
    <property type="entry name" value="Iron_permease_Fet4"/>
</dbReference>
<keyword evidence="1" id="KW-1133">Transmembrane helix</keyword>
<name>A0A158M9H4_9BORD</name>
<accession>A0A158M9H4</accession>
<dbReference type="RefSeq" id="WP_005012900.1">
    <property type="nucleotide sequence ID" value="NZ_JFZZ01000005.1"/>
</dbReference>
<dbReference type="GeneID" id="93120564"/>
<proteinExistence type="predicted"/>
<dbReference type="STRING" id="35814.BBB42_06265"/>
<reference evidence="2 3" key="1">
    <citation type="submission" date="2014-03" db="EMBL/GenBank/DDBJ databases">
        <title>Genome sequence of Bordetella holmseii.</title>
        <authorList>
            <person name="Harvill E."/>
            <person name="Goodfield L.L."/>
            <person name="Ivanov Y."/>
            <person name="Meyer J.A."/>
            <person name="Newth C."/>
            <person name="Cassiday P."/>
            <person name="Tondella M.L."/>
            <person name="Liao P."/>
            <person name="Zimmerman J."/>
            <person name="Meert K."/>
            <person name="Wessel D."/>
            <person name="Berger J."/>
            <person name="Dean J.M."/>
            <person name="Holubkov R."/>
            <person name="Burr J."/>
            <person name="Liu T."/>
            <person name="Brinkac L.M."/>
            <person name="Sanka R."/>
            <person name="Kim M."/>
            <person name="Losada L."/>
        </authorList>
    </citation>
    <scope>NUCLEOTIDE SEQUENCE [LARGE SCALE GENOMIC DNA]</scope>
    <source>
        <strain evidence="2 3">CDC-H585-BH</strain>
    </source>
</reference>
<dbReference type="PATRIC" id="fig|1331206.3.peg.72"/>